<dbReference type="SUPFAM" id="SSF51126">
    <property type="entry name" value="Pectin lyase-like"/>
    <property type="match status" value="1"/>
</dbReference>
<dbReference type="InterPro" id="IPR013783">
    <property type="entry name" value="Ig-like_fold"/>
</dbReference>
<proteinExistence type="predicted"/>
<accession>A0ABU4WHE0</accession>
<evidence type="ECO:0000256" key="1">
    <source>
        <dbReference type="ARBA" id="ARBA00022737"/>
    </source>
</evidence>
<feature type="domain" description="Ig-like" evidence="3">
    <location>
        <begin position="911"/>
        <end position="1004"/>
    </location>
</feature>
<dbReference type="InterPro" id="IPR036179">
    <property type="entry name" value="Ig-like_dom_sf"/>
</dbReference>
<dbReference type="InterPro" id="IPR007110">
    <property type="entry name" value="Ig-like_dom"/>
</dbReference>
<dbReference type="PANTHER" id="PTHR44170:SF6">
    <property type="entry name" value="CONTACTIN"/>
    <property type="match status" value="1"/>
</dbReference>
<reference evidence="4 5" key="1">
    <citation type="submission" date="2022-03" db="EMBL/GenBank/DDBJ databases">
        <title>Novel taxa within the pig intestine.</title>
        <authorList>
            <person name="Wylensek D."/>
            <person name="Bishof K."/>
            <person name="Afrizal A."/>
            <person name="Clavel T."/>
        </authorList>
    </citation>
    <scope>NUCLEOTIDE SEQUENCE [LARGE SCALE GENOMIC DNA]</scope>
    <source>
        <strain evidence="4 5">CLA-KB-P66</strain>
    </source>
</reference>
<dbReference type="RefSeq" id="WP_370397421.1">
    <property type="nucleotide sequence ID" value="NZ_JALBUT010000008.1"/>
</dbReference>
<evidence type="ECO:0000259" key="3">
    <source>
        <dbReference type="PROSITE" id="PS50835"/>
    </source>
</evidence>
<organism evidence="4 5">
    <name type="scientific">Intestinicryptomonas porci</name>
    <dbReference type="NCBI Taxonomy" id="2926320"/>
    <lineage>
        <taxon>Bacteria</taxon>
        <taxon>Pseudomonadati</taxon>
        <taxon>Verrucomicrobiota</taxon>
        <taxon>Opitutia</taxon>
        <taxon>Opitutales</taxon>
        <taxon>Intestinicryptomonaceae</taxon>
        <taxon>Intestinicryptomonas</taxon>
    </lineage>
</organism>
<dbReference type="Gene3D" id="2.160.20.10">
    <property type="entry name" value="Single-stranded right-handed beta-helix, Pectin lyase-like"/>
    <property type="match status" value="1"/>
</dbReference>
<keyword evidence="1" id="KW-0677">Repeat</keyword>
<evidence type="ECO:0000313" key="4">
    <source>
        <dbReference type="EMBL" id="MDX8415967.1"/>
    </source>
</evidence>
<dbReference type="SUPFAM" id="SSF82171">
    <property type="entry name" value="DPP6 N-terminal domain-like"/>
    <property type="match status" value="1"/>
</dbReference>
<dbReference type="InterPro" id="IPR013151">
    <property type="entry name" value="Immunoglobulin_dom"/>
</dbReference>
<comment type="caution">
    <text evidence="4">The sequence shown here is derived from an EMBL/GenBank/DDBJ whole genome shotgun (WGS) entry which is preliminary data.</text>
</comment>
<dbReference type="SUPFAM" id="SSF48726">
    <property type="entry name" value="Immunoglobulin"/>
    <property type="match status" value="2"/>
</dbReference>
<dbReference type="InterPro" id="IPR012334">
    <property type="entry name" value="Pectin_lyas_fold"/>
</dbReference>
<feature type="domain" description="Ig-like" evidence="3">
    <location>
        <begin position="1784"/>
        <end position="1868"/>
    </location>
</feature>
<dbReference type="NCBIfam" id="NF041518">
    <property type="entry name" value="choice_anch_Q"/>
    <property type="match status" value="1"/>
</dbReference>
<dbReference type="Pfam" id="PF00047">
    <property type="entry name" value="ig"/>
    <property type="match status" value="1"/>
</dbReference>
<dbReference type="InterPro" id="IPR059226">
    <property type="entry name" value="Choice_anch_Q_dom"/>
</dbReference>
<gene>
    <name evidence="4" type="ORF">MOX91_07240</name>
</gene>
<dbReference type="SMART" id="SM00409">
    <property type="entry name" value="IG"/>
    <property type="match status" value="5"/>
</dbReference>
<dbReference type="InterPro" id="IPR011050">
    <property type="entry name" value="Pectin_lyase_fold/virulence"/>
</dbReference>
<feature type="domain" description="Ig-like" evidence="3">
    <location>
        <begin position="1511"/>
        <end position="1596"/>
    </location>
</feature>
<keyword evidence="5" id="KW-1185">Reference proteome</keyword>
<protein>
    <submittedName>
        <fullName evidence="4">Immunoglobulin domain-containing protein</fullName>
    </submittedName>
</protein>
<sequence length="2235" mass="251128">MFEKALLDEPNSSSAKVMAAITKVIAPFQNESFIYLIRSIGFPVYNDNLFNLYVGEVSSVEDISKTWRTKEDIDYLKNAVLPELLEALKLVEDIDSSMKKMVIHTKEISILGFDLYESEILYIDYADVEFIKGLANLATGAIYFATSYNLDVKPSLFIETYNDLSAQMALGAFPELATFEEKENLAKAKAHFKTACTLLKNAINNLADRKSGSSYVFAVSKEEATPALDYIDKFAASLNATVSLDTSKYLNYNLDLNLAPVFAGNIDGEDLPNLIKNRVILSSIKDFTLSGVFPNMSKDIIEGFVEEGIIKEKYFNKYVTERNKLETAIQYPLMRYGITGVEQASYDESTDRYVFETKASYSSEDTNGVSDVYMLDGKTGAITLVSKGLSAGASLSKPGLYDEDSKQNKNAIGGDYVVFTSRDSSIVGSEIATESANIANLPIVFDLYNNKTDERRDYIELPISFPRTLKGKYAEKVKVEIDYSEIEGKNNPYFDYYWNYVYIDRCQLLDANGNTMDFYLYDGEYCDRTIDFQPTKIRLYLYSEGNVKIRINKCKVSFVPEKRVVLANVKTGEIKKFLDYIDAVISPNGKYLVLSDGNEWYDEYYDYYCKKLYDIEKNKEYELPGYNNYNEAFFSGDSKRLFFDGGYCYQDIQNIINGDKVNSTVVNGDFAGIDYYGHKILVLRSDIEYAWDYGHCYYTFNAILRDLDRGTEKEIKFRNPYFIGNEYCPVAFLSPDGYNIIFMSDDINSASRIWYNYDISTGKTTKIAEYAMDDLDDYPKHFQLYPTSKASNFLIFGNTHRFFDSAPASSGATFAQIDVAAEKSAPAYISSKAVAIKQNAQSASVEFANGNGRAYKLLVRDLENAASKKIYDKNLSGSSSKESLALPNSSAQVYAVDLLATSLKTPVGASPTVYVGRELTSSISILDYPKDAVVKKGESASFSVSAKAGSGTLSYKWEKSTDGNTWASTNSSENSISVNNIKESDSGAIYRCKISDSKETKYVGAKLIVEDVAKEYSIIGNYEDVPMFNGDGEVNQILIRTDAPDNAYVNWQMLVDGKWIDINNNYEDWGMGVINGSLFVRAFVYNSGNQYRAVIETEDGKIVYTEPTKLTVDTSKRTFYVSPSGNDNNNGKSWSSAFKTIDRAMEECENDSGYGGVVMLKSGTYQWGERSPNNVSIYGGFNGTEKTLEERKLDSKNPTIIILGEYEYNICGNLNGIHFKTNATECSFIYTSNDDRGEGNFADLISVENCTFENISFEAFNSSLLIKDCTISGFKSSESSNFLDVYASYFAMKNCTIANNRTMFNEDNKPVHISNDGEFYDYESVVDIYNCTFYNNVISNEGEDPYYEEDAKAILYVSPRCKTNIVNCIFWNDKGQPAAIDVGYNGDDYWDYGERLTPANVSSCIIQNTENLEWYYGEYWDYETGKYYEDYKFEVEGVMLADVISANPQLDALADNGGYVKTIAVDKNSPAIGMAITPLEGNSVGLSVPYYDARGNERNLYMSTIGAYEYPVGIVLLNDLEKTTKCTAGEDITLSINAKNFENKPQKYVWYVNKQDGKGFVNVGNNAELTIKNINVKMNGWQYKCTVSTSDESKTSTATALFVEGYPLIESIQMNKTSDGKSVEFEIIAYGNNLQYQWYENNGSGWRKITNNESAKTNKLLIENIADSFIYKCNISSGEYSIETNEVSVGIVIMEDIEEETECNAGEDITLKVYANNFNGKALKYAWRVDKQDGKGFVAIGNKEELSVKKPTVKMNGWQYKCLVSDDKETKSSAVTTLRVNGKPIIGVSPKGKTTFETKNVEFEVVAYGNNLKYQWYKKIGKTLEKITDNASAKTSKLILENVDESVQYVCLVSSGQYEVVSSAAKLTLKGAAKITGWSVIQNKAECDFESGAYIAYSEYPLDLSVTATGASLVYQWYECSSVNDKGVPIAKGGTSKKLSFKKLEYNKDNIVRYYRCEVKNGTKKLGYADGTSSNMYFCVRVEKCPMPENFVGKGLFITTHHNLDGYWNEENSFISISQDKKQMRIVKFNTEEIFDALTSSTYSYKRKGPTSADISLQYTREKDLYNNKRAVDKGSYKGVLNYEDGIIFGTLKSKNGEFDLEISLYEETKSSAPKALTLGTGIRFYDVDAVSGIDFDIGNISIESEWANLSMINNKKCIVDIRNDSYELSCKYVQKTDKVAILTFSYKIDKTTIDEEVTMFFDDENGKPNGWYIRKTKEGKLFEDVKLGVFEMYR</sequence>
<dbReference type="PROSITE" id="PS50835">
    <property type="entry name" value="IG_LIKE"/>
    <property type="match status" value="4"/>
</dbReference>
<evidence type="ECO:0000313" key="5">
    <source>
        <dbReference type="Proteomes" id="UP001275932"/>
    </source>
</evidence>
<name>A0ABU4WHE0_9BACT</name>
<dbReference type="InterPro" id="IPR003599">
    <property type="entry name" value="Ig_sub"/>
</dbReference>
<keyword evidence="2" id="KW-1015">Disulfide bond</keyword>
<dbReference type="EMBL" id="JALBUT010000008">
    <property type="protein sequence ID" value="MDX8415967.1"/>
    <property type="molecule type" value="Genomic_DNA"/>
</dbReference>
<feature type="domain" description="Ig-like" evidence="3">
    <location>
        <begin position="1607"/>
        <end position="1690"/>
    </location>
</feature>
<dbReference type="Proteomes" id="UP001275932">
    <property type="component" value="Unassembled WGS sequence"/>
</dbReference>
<dbReference type="Gene3D" id="2.60.40.10">
    <property type="entry name" value="Immunoglobulins"/>
    <property type="match status" value="3"/>
</dbReference>
<evidence type="ECO:0000256" key="2">
    <source>
        <dbReference type="ARBA" id="ARBA00023157"/>
    </source>
</evidence>
<dbReference type="PANTHER" id="PTHR44170">
    <property type="entry name" value="PROTEIN SIDEKICK"/>
    <property type="match status" value="1"/>
</dbReference>